<evidence type="ECO:0000256" key="1">
    <source>
        <dbReference type="SAM" id="MobiDB-lite"/>
    </source>
</evidence>
<sequence length="276" mass="30637">MFVSGIQIVVDPVTGRQDTFTIIANDRFSILFRNRFINTRERGEAGGKEGGDECDGAQSLKAAHENSPGWKGRRRKCLGKGRAPIRHLQKASDGGVDCKRFHAPFENSCSSQKEAFQPRYIWQPPPQHRGAPHASPPPAIGRLELPPLIEGADGTLRTRVSSALLHLGQDTSSPGDRTRISTTSSHDLHSYSYRGIFGIREEHNPRRKRWAPRPQPHCFSRKAFRPLGMVEEAVFCIPDESRSSFGPSWLRSKFDGCDDETGIAVAADDVPANTRN</sequence>
<feature type="region of interest" description="Disordered" evidence="1">
    <location>
        <begin position="42"/>
        <end position="76"/>
    </location>
</feature>
<proteinExistence type="predicted"/>
<reference evidence="2 3" key="1">
    <citation type="journal article" date="2003" name="Proc. Natl. Acad. Sci. U.S.A.">
        <title>Complete genome sequence of the marine planctomycete Pirellula sp. strain 1.</title>
        <authorList>
            <person name="Gloeckner F.O."/>
            <person name="Kube M."/>
            <person name="Bauer M."/>
            <person name="Teeling H."/>
            <person name="Lombardot T."/>
            <person name="Ludwig W."/>
            <person name="Gade D."/>
            <person name="Beck A."/>
            <person name="Borzym K."/>
            <person name="Heitmann K."/>
            <person name="Rabus R."/>
            <person name="Schlesner H."/>
            <person name="Amann R."/>
            <person name="Reinhardt R."/>
        </authorList>
    </citation>
    <scope>NUCLEOTIDE SEQUENCE [LARGE SCALE GENOMIC DNA]</scope>
    <source>
        <strain evidence="3">DSM 10527 / NCIMB 13988 / SH1</strain>
    </source>
</reference>
<name>Q7ULX3_RHOBA</name>
<evidence type="ECO:0000313" key="3">
    <source>
        <dbReference type="Proteomes" id="UP000001025"/>
    </source>
</evidence>
<evidence type="ECO:0000313" key="2">
    <source>
        <dbReference type="EMBL" id="CAD76144.1"/>
    </source>
</evidence>
<keyword evidence="3" id="KW-1185">Reference proteome</keyword>
<protein>
    <submittedName>
        <fullName evidence="2">Uncharacterized protein</fullName>
    </submittedName>
</protein>
<dbReference type="InParanoid" id="Q7ULX3"/>
<gene>
    <name evidence="2" type="ordered locus">RB9220</name>
</gene>
<dbReference type="STRING" id="243090.RB9220"/>
<dbReference type="PATRIC" id="fig|243090.15.peg.4416"/>
<dbReference type="HOGENOM" id="CLU_1007878_0_0_0"/>
<dbReference type="Proteomes" id="UP000001025">
    <property type="component" value="Chromosome"/>
</dbReference>
<accession>Q7ULX3</accession>
<dbReference type="AlphaFoldDB" id="Q7ULX3"/>
<dbReference type="KEGG" id="rba:RB9220"/>
<organism evidence="2 3">
    <name type="scientific">Rhodopirellula baltica (strain DSM 10527 / NCIMB 13988 / SH1)</name>
    <dbReference type="NCBI Taxonomy" id="243090"/>
    <lineage>
        <taxon>Bacteria</taxon>
        <taxon>Pseudomonadati</taxon>
        <taxon>Planctomycetota</taxon>
        <taxon>Planctomycetia</taxon>
        <taxon>Pirellulales</taxon>
        <taxon>Pirellulaceae</taxon>
        <taxon>Rhodopirellula</taxon>
    </lineage>
</organism>
<dbReference type="EMBL" id="BX294149">
    <property type="protein sequence ID" value="CAD76144.1"/>
    <property type="molecule type" value="Genomic_DNA"/>
</dbReference>
<feature type="compositionally biased region" description="Basic and acidic residues" evidence="1">
    <location>
        <begin position="42"/>
        <end position="51"/>
    </location>
</feature>
<dbReference type="EnsemblBacteria" id="CAD76144">
    <property type="protein sequence ID" value="CAD76144"/>
    <property type="gene ID" value="RB9220"/>
</dbReference>